<dbReference type="AlphaFoldDB" id="A0A9J6DVS3"/>
<gene>
    <name evidence="2" type="ORF">HPB51_015275</name>
</gene>
<dbReference type="VEuPathDB" id="VectorBase:LOC119171514"/>
<reference evidence="2" key="2">
    <citation type="submission" date="2021-09" db="EMBL/GenBank/DDBJ databases">
        <authorList>
            <person name="Jia N."/>
            <person name="Wang J."/>
            <person name="Shi W."/>
            <person name="Du L."/>
            <person name="Sun Y."/>
            <person name="Zhan W."/>
            <person name="Jiang J."/>
            <person name="Wang Q."/>
            <person name="Zhang B."/>
            <person name="Ji P."/>
            <person name="Sakyi L.B."/>
            <person name="Cui X."/>
            <person name="Yuan T."/>
            <person name="Jiang B."/>
            <person name="Yang W."/>
            <person name="Lam T.T.-Y."/>
            <person name="Chang Q."/>
            <person name="Ding S."/>
            <person name="Wang X."/>
            <person name="Zhu J."/>
            <person name="Ruan X."/>
            <person name="Zhao L."/>
            <person name="Wei J."/>
            <person name="Que T."/>
            <person name="Du C."/>
            <person name="Cheng J."/>
            <person name="Dai P."/>
            <person name="Han X."/>
            <person name="Huang E."/>
            <person name="Gao Y."/>
            <person name="Liu J."/>
            <person name="Shao H."/>
            <person name="Ye R."/>
            <person name="Li L."/>
            <person name="Wei W."/>
            <person name="Wang X."/>
            <person name="Wang C."/>
            <person name="Huo Q."/>
            <person name="Li W."/>
            <person name="Guo W."/>
            <person name="Chen H."/>
            <person name="Chen S."/>
            <person name="Zhou L."/>
            <person name="Zhou L."/>
            <person name="Ni X."/>
            <person name="Tian J."/>
            <person name="Zhou Y."/>
            <person name="Sheng Y."/>
            <person name="Liu T."/>
            <person name="Pan Y."/>
            <person name="Xia L."/>
            <person name="Li J."/>
            <person name="Zhao F."/>
            <person name="Cao W."/>
        </authorList>
    </citation>
    <scope>NUCLEOTIDE SEQUENCE</scope>
    <source>
        <strain evidence="2">Rmic-2018</strain>
        <tissue evidence="2">Larvae</tissue>
    </source>
</reference>
<dbReference type="Gene3D" id="3.30.420.10">
    <property type="entry name" value="Ribonuclease H-like superfamily/Ribonuclease H"/>
    <property type="match status" value="1"/>
</dbReference>
<evidence type="ECO:0008006" key="4">
    <source>
        <dbReference type="Google" id="ProtNLM"/>
    </source>
</evidence>
<reference evidence="2" key="1">
    <citation type="journal article" date="2020" name="Cell">
        <title>Large-Scale Comparative Analyses of Tick Genomes Elucidate Their Genetic Diversity and Vector Capacities.</title>
        <authorList>
            <consortium name="Tick Genome and Microbiome Consortium (TIGMIC)"/>
            <person name="Jia N."/>
            <person name="Wang J."/>
            <person name="Shi W."/>
            <person name="Du L."/>
            <person name="Sun Y."/>
            <person name="Zhan W."/>
            <person name="Jiang J.F."/>
            <person name="Wang Q."/>
            <person name="Zhang B."/>
            <person name="Ji P."/>
            <person name="Bell-Sakyi L."/>
            <person name="Cui X.M."/>
            <person name="Yuan T.T."/>
            <person name="Jiang B.G."/>
            <person name="Yang W.F."/>
            <person name="Lam T.T."/>
            <person name="Chang Q.C."/>
            <person name="Ding S.J."/>
            <person name="Wang X.J."/>
            <person name="Zhu J.G."/>
            <person name="Ruan X.D."/>
            <person name="Zhao L."/>
            <person name="Wei J.T."/>
            <person name="Ye R.Z."/>
            <person name="Que T.C."/>
            <person name="Du C.H."/>
            <person name="Zhou Y.H."/>
            <person name="Cheng J.X."/>
            <person name="Dai P.F."/>
            <person name="Guo W.B."/>
            <person name="Han X.H."/>
            <person name="Huang E.J."/>
            <person name="Li L.F."/>
            <person name="Wei W."/>
            <person name="Gao Y.C."/>
            <person name="Liu J.Z."/>
            <person name="Shao H.Z."/>
            <person name="Wang X."/>
            <person name="Wang C.C."/>
            <person name="Yang T.C."/>
            <person name="Huo Q.B."/>
            <person name="Li W."/>
            <person name="Chen H.Y."/>
            <person name="Chen S.E."/>
            <person name="Zhou L.G."/>
            <person name="Ni X.B."/>
            <person name="Tian J.H."/>
            <person name="Sheng Y."/>
            <person name="Liu T."/>
            <person name="Pan Y.S."/>
            <person name="Xia L.Y."/>
            <person name="Li J."/>
            <person name="Zhao F."/>
            <person name="Cao W.C."/>
        </authorList>
    </citation>
    <scope>NUCLEOTIDE SEQUENCE</scope>
    <source>
        <strain evidence="2">Rmic-2018</strain>
    </source>
</reference>
<feature type="compositionally biased region" description="Low complexity" evidence="1">
    <location>
        <begin position="1004"/>
        <end position="1025"/>
    </location>
</feature>
<dbReference type="InterPro" id="IPR012337">
    <property type="entry name" value="RNaseH-like_sf"/>
</dbReference>
<feature type="compositionally biased region" description="Polar residues" evidence="1">
    <location>
        <begin position="1135"/>
        <end position="1152"/>
    </location>
</feature>
<feature type="region of interest" description="Disordered" evidence="1">
    <location>
        <begin position="790"/>
        <end position="864"/>
    </location>
</feature>
<evidence type="ECO:0000313" key="3">
    <source>
        <dbReference type="Proteomes" id="UP000821866"/>
    </source>
</evidence>
<sequence>MLSVAPLPSNMDKHTHESRRQARARTLERQHGSQPGVFYVDIAGPSPTGFYTASVVHREKHVNGLSFRAQNPERAEEVAIALAAADPNSKVIITDSRKACAHYLVGEIPPLASQILKRALADPAPKRIVWAPGHQGLRGNEAADAAARALTHRAPHLGSYDSEANTPLLRFKEILTYYRDTHRLYPAPAKGLSKAEERTLRRPQTGTLLCPAILKHFDANTDGRCPHCGETCDIFHMVWACPKNPHLPPSPTPSREAWETALLDSSSLESQRALDNTTPPRTTFAKAAFCGNELRGKRAELSSPPVVLYIASAMVVDTIAHDSQRQEDRNMKERQNVRCEITGQGDLSCSDSSVIAHGAAYKDGRPNHRRSCAAPKSGLWNSQWAGHSRPLARGPCHRVGHHARANQCAASAPVMQPVGGGHWSIKLPCNNFTLDTEGAAPAQPAIAAVAAISAKAVGAKNAATAVTLTIETTPPAQMSQPPEPAAHLQQWPMQNYMQLVCRDKRAAAPPPHFQPRYKQSSTRLLEVITAGAFYPTTSYWPQQQQLEDSYLVYRTAEQRVYPQLGPYASWRDMYPKVGCVPIRQITCADGDGHHDPSGQPNSGHPQDHLQSFVAYQHQEQQSAENWDLESYLPYQDAVPGTNGQGDGDAPAYGGGALAVAGEDDADVLREEQDEVVALLAEIDERHENHLAFERLLQEREPNFWRHRWRPPAQFPSQHFLLPPQFISAPVSYNSVDVFVDGGVWRSVSDHGLYDRSDQRLCPPLRVLQRQASSVFFQRFIADDITLSRATRKTCSPPAPPSRTTSPNRDPVVVVTSATPEQGSPEQTSAATNASAPSEGTKQEGVEQKCGEETGESKEGKASPIVVPRHTDTEAKEAAYARPVTMNQQPPYAQRQETTNAIHEQRKIPNDYRRPSYPRREYYSTRRYNEHDHAMPPPSCLDRAPPASRQCKMNDGGRYPPNVQCREGSNNRPILLNHNHHQLYSDGGGAYEKGKQQSARGGCHSASRNRNRTNNNNRQCNSTNSWNKDRMRQDVYPDVGNRGGFVGNRSSLPYCCRSVGGGGSRMSSPANVSVAATPPPSHRGRRYNQKQGAGGGCGHQQQAQRQYSGTRPAPQQQSSTSRDMQSAGARPVAAVDNSSGGRHQSNKKANGDSSSRKPWRQQQQRADHNQPRCANSRAAEPTPAKSPAPVLPPILWKRPSGMQQR</sequence>
<feature type="region of interest" description="Disordered" evidence="1">
    <location>
        <begin position="1060"/>
        <end position="1204"/>
    </location>
</feature>
<feature type="compositionally biased region" description="Polar residues" evidence="1">
    <location>
        <begin position="1106"/>
        <end position="1123"/>
    </location>
</feature>
<accession>A0A9J6DVS3</accession>
<organism evidence="2 3">
    <name type="scientific">Rhipicephalus microplus</name>
    <name type="common">Cattle tick</name>
    <name type="synonym">Boophilus microplus</name>
    <dbReference type="NCBI Taxonomy" id="6941"/>
    <lineage>
        <taxon>Eukaryota</taxon>
        <taxon>Metazoa</taxon>
        <taxon>Ecdysozoa</taxon>
        <taxon>Arthropoda</taxon>
        <taxon>Chelicerata</taxon>
        <taxon>Arachnida</taxon>
        <taxon>Acari</taxon>
        <taxon>Parasitiformes</taxon>
        <taxon>Ixodida</taxon>
        <taxon>Ixodoidea</taxon>
        <taxon>Ixodidae</taxon>
        <taxon>Rhipicephalinae</taxon>
        <taxon>Rhipicephalus</taxon>
        <taxon>Boophilus</taxon>
    </lineage>
</organism>
<dbReference type="InterPro" id="IPR036397">
    <property type="entry name" value="RNaseH_sf"/>
</dbReference>
<dbReference type="EMBL" id="JABSTU010000007">
    <property type="protein sequence ID" value="KAH8025970.1"/>
    <property type="molecule type" value="Genomic_DNA"/>
</dbReference>
<feature type="compositionally biased region" description="Polar residues" evidence="1">
    <location>
        <begin position="815"/>
        <end position="839"/>
    </location>
</feature>
<name>A0A9J6DVS3_RHIMP</name>
<keyword evidence="3" id="KW-1185">Reference proteome</keyword>
<feature type="region of interest" description="Disordered" evidence="1">
    <location>
        <begin position="1"/>
        <end position="31"/>
    </location>
</feature>
<evidence type="ECO:0000256" key="1">
    <source>
        <dbReference type="SAM" id="MobiDB-lite"/>
    </source>
</evidence>
<dbReference type="Proteomes" id="UP000821866">
    <property type="component" value="Unassembled WGS sequence"/>
</dbReference>
<evidence type="ECO:0000313" key="2">
    <source>
        <dbReference type="EMBL" id="KAH8025970.1"/>
    </source>
</evidence>
<feature type="region of interest" description="Disordered" evidence="1">
    <location>
        <begin position="981"/>
        <end position="1043"/>
    </location>
</feature>
<protein>
    <recommendedName>
        <fullName evidence="4">Tick transposon</fullName>
    </recommendedName>
</protein>
<proteinExistence type="predicted"/>
<comment type="caution">
    <text evidence="2">The sequence shown here is derived from an EMBL/GenBank/DDBJ whole genome shotgun (WGS) entry which is preliminary data.</text>
</comment>
<dbReference type="GO" id="GO:0003676">
    <property type="term" value="F:nucleic acid binding"/>
    <property type="evidence" value="ECO:0007669"/>
    <property type="project" value="InterPro"/>
</dbReference>
<feature type="compositionally biased region" description="Basic and acidic residues" evidence="1">
    <location>
        <begin position="11"/>
        <end position="31"/>
    </location>
</feature>
<feature type="compositionally biased region" description="Basic and acidic residues" evidence="1">
    <location>
        <begin position="840"/>
        <end position="860"/>
    </location>
</feature>
<dbReference type="SUPFAM" id="SSF53098">
    <property type="entry name" value="Ribonuclease H-like"/>
    <property type="match status" value="1"/>
</dbReference>